<feature type="signal peptide" evidence="1">
    <location>
        <begin position="1"/>
        <end position="20"/>
    </location>
</feature>
<dbReference type="EMBL" id="JASAOG010000061">
    <property type="protein sequence ID" value="KAK0056511.1"/>
    <property type="molecule type" value="Genomic_DNA"/>
</dbReference>
<feature type="chain" id="PRO_5042187275" evidence="1">
    <location>
        <begin position="21"/>
        <end position="500"/>
    </location>
</feature>
<gene>
    <name evidence="2" type="ORF">Bpfe_014007</name>
</gene>
<protein>
    <submittedName>
        <fullName evidence="2">Uncharacterized protein</fullName>
    </submittedName>
</protein>
<keyword evidence="3" id="KW-1185">Reference proteome</keyword>
<name>A0AAD8FAN3_BIOPF</name>
<proteinExistence type="predicted"/>
<keyword evidence="1" id="KW-0732">Signal</keyword>
<organism evidence="2 3">
    <name type="scientific">Biomphalaria pfeifferi</name>
    <name type="common">Bloodfluke planorb</name>
    <name type="synonym">Freshwater snail</name>
    <dbReference type="NCBI Taxonomy" id="112525"/>
    <lineage>
        <taxon>Eukaryota</taxon>
        <taxon>Metazoa</taxon>
        <taxon>Spiralia</taxon>
        <taxon>Lophotrochozoa</taxon>
        <taxon>Mollusca</taxon>
        <taxon>Gastropoda</taxon>
        <taxon>Heterobranchia</taxon>
        <taxon>Euthyneura</taxon>
        <taxon>Panpulmonata</taxon>
        <taxon>Hygrophila</taxon>
        <taxon>Lymnaeoidea</taxon>
        <taxon>Planorbidae</taxon>
        <taxon>Biomphalaria</taxon>
    </lineage>
</organism>
<reference evidence="2" key="1">
    <citation type="journal article" date="2023" name="PLoS Negl. Trop. Dis.">
        <title>A genome sequence for Biomphalaria pfeifferi, the major vector snail for the human-infecting parasite Schistosoma mansoni.</title>
        <authorList>
            <person name="Bu L."/>
            <person name="Lu L."/>
            <person name="Laidemitt M.R."/>
            <person name="Zhang S.M."/>
            <person name="Mutuku M."/>
            <person name="Mkoji G."/>
            <person name="Steinauer M."/>
            <person name="Loker E.S."/>
        </authorList>
    </citation>
    <scope>NUCLEOTIDE SEQUENCE</scope>
    <source>
        <strain evidence="2">KasaAsao</strain>
    </source>
</reference>
<sequence>MKAFFLLVTFAVVCVTYIQCQDCSPVNACIGNDFREKIKRKSQVADFPAVCIDYKNALDCINAATVAGCQVAASAAITTLTNLTHKTCGPDGKLTGCGYDVYQCVLQAQNILLDYKNNNVTAACPVVTKFSTCANAIKANTECDAGLVASLIDAETMFKEDALLTGCYGVCAAAIGNCTLGLATDISGLYSTQTNWTNFCIDAYKALSCMKQLNAGSVCVGTSEAQVLQSQLASQDAYLKDYCDASGRPSQCVVGLSMCNADIVNLSPQSDIKTQCAAAANFLECTSSLPCEQELASVVQDMRNQFQTGERSTNCPTVGSCNTRLVNCQSADVQLKTITATTSKQQFCKIVTSAIRCFDFVRNDPICERENMMVSEFETSMAVDAAPVCGAVIGTCMDRIKVCDDFEHIINNLNATTDSVAFCNRTRQGINCFDTVRTDNNCTQDKVQVTKWETTIRNLIAPMCKGGATMVHVPLILLVACLLASMDKIVTPLWKRITQI</sequence>
<dbReference type="AlphaFoldDB" id="A0AAD8FAN3"/>
<evidence type="ECO:0000313" key="2">
    <source>
        <dbReference type="EMBL" id="KAK0056511.1"/>
    </source>
</evidence>
<accession>A0AAD8FAN3</accession>
<evidence type="ECO:0000313" key="3">
    <source>
        <dbReference type="Proteomes" id="UP001233172"/>
    </source>
</evidence>
<comment type="caution">
    <text evidence="2">The sequence shown here is derived from an EMBL/GenBank/DDBJ whole genome shotgun (WGS) entry which is preliminary data.</text>
</comment>
<dbReference type="Proteomes" id="UP001233172">
    <property type="component" value="Unassembled WGS sequence"/>
</dbReference>
<evidence type="ECO:0000256" key="1">
    <source>
        <dbReference type="SAM" id="SignalP"/>
    </source>
</evidence>
<reference evidence="2" key="2">
    <citation type="submission" date="2023-04" db="EMBL/GenBank/DDBJ databases">
        <authorList>
            <person name="Bu L."/>
            <person name="Lu L."/>
            <person name="Laidemitt M.R."/>
            <person name="Zhang S.M."/>
            <person name="Mutuku M."/>
            <person name="Mkoji G."/>
            <person name="Steinauer M."/>
            <person name="Loker E.S."/>
        </authorList>
    </citation>
    <scope>NUCLEOTIDE SEQUENCE</scope>
    <source>
        <strain evidence="2">KasaAsao</strain>
        <tissue evidence="2">Whole Snail</tissue>
    </source>
</reference>